<evidence type="ECO:0000259" key="15">
    <source>
        <dbReference type="PROSITE" id="PS50110"/>
    </source>
</evidence>
<dbReference type="OrthoDB" id="9770795at2"/>
<keyword evidence="8" id="KW-0067">ATP-binding</keyword>
<gene>
    <name evidence="18" type="ORF">NG43_21285</name>
</gene>
<dbReference type="Pfam" id="PF01627">
    <property type="entry name" value="Hpt"/>
    <property type="match status" value="1"/>
</dbReference>
<feature type="domain" description="PAS" evidence="16">
    <location>
        <begin position="1"/>
        <end position="53"/>
    </location>
</feature>
<name>A0A0L7SX21_9GAMM</name>
<feature type="modified residue" description="4-aspartylphosphate" evidence="13">
    <location>
        <position position="416"/>
    </location>
</feature>
<dbReference type="PATRIC" id="fig|1560201.4.peg.4608"/>
<dbReference type="RefSeq" id="WP_156322259.1">
    <property type="nucleotide sequence ID" value="NZ_JRXF01000062.1"/>
</dbReference>
<dbReference type="InterPro" id="IPR011006">
    <property type="entry name" value="CheY-like_superfamily"/>
</dbReference>
<evidence type="ECO:0000313" key="18">
    <source>
        <dbReference type="EMBL" id="KOC87663.1"/>
    </source>
</evidence>
<evidence type="ECO:0000256" key="6">
    <source>
        <dbReference type="ARBA" id="ARBA00022692"/>
    </source>
</evidence>
<keyword evidence="11" id="KW-0472">Membrane</keyword>
<proteinExistence type="predicted"/>
<dbReference type="Gene3D" id="3.30.565.10">
    <property type="entry name" value="Histidine kinase-like ATPase, C-terminal domain"/>
    <property type="match status" value="1"/>
</dbReference>
<dbReference type="Gene3D" id="3.40.50.2300">
    <property type="match status" value="1"/>
</dbReference>
<evidence type="ECO:0000256" key="5">
    <source>
        <dbReference type="ARBA" id="ARBA00022553"/>
    </source>
</evidence>
<dbReference type="AlphaFoldDB" id="A0A0L7SX21"/>
<dbReference type="InterPro" id="IPR004358">
    <property type="entry name" value="Sig_transdc_His_kin-like_C"/>
</dbReference>
<dbReference type="SUPFAM" id="SSF52172">
    <property type="entry name" value="CheY-like"/>
    <property type="match status" value="1"/>
</dbReference>
<dbReference type="STRING" id="1560201.NG42_14495"/>
<dbReference type="Gene3D" id="1.20.120.160">
    <property type="entry name" value="HPT domain"/>
    <property type="match status" value="1"/>
</dbReference>
<dbReference type="InterPro" id="IPR008207">
    <property type="entry name" value="Sig_transdc_His_kin_Hpt_dom"/>
</dbReference>
<evidence type="ECO:0000259" key="14">
    <source>
        <dbReference type="PROSITE" id="PS50109"/>
    </source>
</evidence>
<dbReference type="InterPro" id="IPR003594">
    <property type="entry name" value="HATPase_dom"/>
</dbReference>
<dbReference type="EC" id="2.7.13.3" evidence="3"/>
<feature type="domain" description="Histidine kinase" evidence="14">
    <location>
        <begin position="125"/>
        <end position="343"/>
    </location>
</feature>
<evidence type="ECO:0000259" key="17">
    <source>
        <dbReference type="PROSITE" id="PS50894"/>
    </source>
</evidence>
<keyword evidence="10" id="KW-0902">Two-component regulatory system</keyword>
<accession>A0A0L7SX21</accession>
<dbReference type="SUPFAM" id="SSF55785">
    <property type="entry name" value="PYP-like sensor domain (PAS domain)"/>
    <property type="match status" value="1"/>
</dbReference>
<comment type="subcellular location">
    <subcellularLocation>
        <location evidence="2">Cell membrane</location>
        <topology evidence="2">Multi-pass membrane protein</topology>
    </subcellularLocation>
</comment>
<evidence type="ECO:0000256" key="8">
    <source>
        <dbReference type="ARBA" id="ARBA00022840"/>
    </source>
</evidence>
<dbReference type="Pfam" id="PF00072">
    <property type="entry name" value="Response_reg"/>
    <property type="match status" value="1"/>
</dbReference>
<sequence length="605" mass="67014">PDMTVTAANLWFCRVMGKTPPDIVGSNLFSLQFLSPADEQDIRGIFLRCLSGEMPHFSDRRVILQGEEREGYLWFEGYRNTEGAMLGVMGGWFDVTERKTLARELRLARDKAEQASFEKSEFLARMSHEIRTPLHAIIGILELAVKQQRQSDDPLHIAWQAADSLQGIIGDVLDFSKIEAGNIDITLQPTSLTQLLDNCAATFRLRAEEKGLELLTAISIPHSALHWLDSIRLSQVVNNLLLNAIKFTDQGQIQLRADIHYQANQPRDRVTIEIEDSGCGIPPDMYQAVLQPYVRVETAQGAPGTGLGLPISAKLVALMGGTLQLHGSESGGVSVTVALSLQRAAAVPLPEPAPVVAETAVEGESLNILVVDDLAVNLQVLALQFATSGHYVELVSSGSEALQEAEQNYYDVVLTDCQMQGMDGYTLTRHLRQHQQRHQMPPYAIVGCTANAFASERDRCLEAGMDEVLIKPLSQIALLDGIAQIWQRISSTSATGDQFAEIQALAQADSQQEQALLSTLLQGMEQDLEGIINYRDGENVSQIAHHAHRLHASFALLHYYPGMRVCLRIEKTQRFDQQTMDALVKYTAAIIRLVQQRLQYFHGEK</sequence>
<dbReference type="PROSITE" id="PS50112">
    <property type="entry name" value="PAS"/>
    <property type="match status" value="1"/>
</dbReference>
<dbReference type="PANTHER" id="PTHR45339:SF1">
    <property type="entry name" value="HYBRID SIGNAL TRANSDUCTION HISTIDINE KINASE J"/>
    <property type="match status" value="1"/>
</dbReference>
<keyword evidence="7" id="KW-0547">Nucleotide-binding</keyword>
<dbReference type="InterPro" id="IPR005467">
    <property type="entry name" value="His_kinase_dom"/>
</dbReference>
<dbReference type="InterPro" id="IPR036890">
    <property type="entry name" value="HATPase_C_sf"/>
</dbReference>
<dbReference type="GO" id="GO:0005886">
    <property type="term" value="C:plasma membrane"/>
    <property type="evidence" value="ECO:0007669"/>
    <property type="project" value="UniProtKB-SubCell"/>
</dbReference>
<keyword evidence="6" id="KW-0812">Transmembrane</keyword>
<keyword evidence="5 13" id="KW-0597">Phosphoprotein</keyword>
<keyword evidence="9" id="KW-1133">Transmembrane helix</keyword>
<evidence type="ECO:0000256" key="1">
    <source>
        <dbReference type="ARBA" id="ARBA00000085"/>
    </source>
</evidence>
<dbReference type="GO" id="GO:0005524">
    <property type="term" value="F:ATP binding"/>
    <property type="evidence" value="ECO:0007669"/>
    <property type="project" value="UniProtKB-KW"/>
</dbReference>
<dbReference type="CDD" id="cd17546">
    <property type="entry name" value="REC_hyHK_CKI1_RcsC-like"/>
    <property type="match status" value="1"/>
</dbReference>
<feature type="non-terminal residue" evidence="18">
    <location>
        <position position="1"/>
    </location>
</feature>
<protein>
    <recommendedName>
        <fullName evidence="3">histidine kinase</fullName>
        <ecNumber evidence="3">2.7.13.3</ecNumber>
    </recommendedName>
</protein>
<feature type="domain" description="Response regulatory" evidence="15">
    <location>
        <begin position="367"/>
        <end position="486"/>
    </location>
</feature>
<evidence type="ECO:0000256" key="3">
    <source>
        <dbReference type="ARBA" id="ARBA00012438"/>
    </source>
</evidence>
<evidence type="ECO:0000256" key="9">
    <source>
        <dbReference type="ARBA" id="ARBA00022989"/>
    </source>
</evidence>
<dbReference type="PROSITE" id="PS50110">
    <property type="entry name" value="RESPONSE_REGULATORY"/>
    <property type="match status" value="1"/>
</dbReference>
<dbReference type="GO" id="GO:0000155">
    <property type="term" value="F:phosphorelay sensor kinase activity"/>
    <property type="evidence" value="ECO:0007669"/>
    <property type="project" value="InterPro"/>
</dbReference>
<dbReference type="PROSITE" id="PS50109">
    <property type="entry name" value="HIS_KIN"/>
    <property type="match status" value="1"/>
</dbReference>
<dbReference type="SMART" id="SM00387">
    <property type="entry name" value="HATPase_c"/>
    <property type="match status" value="1"/>
</dbReference>
<feature type="modified residue" description="Phosphohistidine" evidence="12">
    <location>
        <position position="548"/>
    </location>
</feature>
<keyword evidence="4" id="KW-1003">Cell membrane</keyword>
<dbReference type="SUPFAM" id="SSF47384">
    <property type="entry name" value="Homodimeric domain of signal transducing histidine kinase"/>
    <property type="match status" value="1"/>
</dbReference>
<dbReference type="SMART" id="SM00448">
    <property type="entry name" value="REC"/>
    <property type="match status" value="1"/>
</dbReference>
<evidence type="ECO:0000256" key="12">
    <source>
        <dbReference type="PROSITE-ProRule" id="PRU00110"/>
    </source>
</evidence>
<comment type="caution">
    <text evidence="18">The sequence shown here is derived from an EMBL/GenBank/DDBJ whole genome shotgun (WGS) entry which is preliminary data.</text>
</comment>
<evidence type="ECO:0000256" key="7">
    <source>
        <dbReference type="ARBA" id="ARBA00022741"/>
    </source>
</evidence>
<dbReference type="SUPFAM" id="SSF55874">
    <property type="entry name" value="ATPase domain of HSP90 chaperone/DNA topoisomerase II/histidine kinase"/>
    <property type="match status" value="1"/>
</dbReference>
<reference evidence="18 19" key="1">
    <citation type="journal article" date="2015" name="Int. J. Syst. Evol. Microbiol.">
        <title>Erwinia iniecta sp. nov., isolated from Russian wheat aphids (Diuraphis noxia).</title>
        <authorList>
            <person name="Campillo T."/>
            <person name="Luna E."/>
            <person name="Portier P."/>
            <person name="Fischer-Le Saux M."/>
            <person name="Lapitan N."/>
            <person name="Tisserat N.A."/>
            <person name="Leach J.E."/>
        </authorList>
    </citation>
    <scope>NUCLEOTIDE SEQUENCE [LARGE SCALE GENOMIC DNA]</scope>
    <source>
        <strain evidence="18 19">B149</strain>
    </source>
</reference>
<dbReference type="Proteomes" id="UP000036851">
    <property type="component" value="Unassembled WGS sequence"/>
</dbReference>
<evidence type="ECO:0000256" key="4">
    <source>
        <dbReference type="ARBA" id="ARBA00022475"/>
    </source>
</evidence>
<dbReference type="InterPro" id="IPR001789">
    <property type="entry name" value="Sig_transdc_resp-reg_receiver"/>
</dbReference>
<evidence type="ECO:0000256" key="2">
    <source>
        <dbReference type="ARBA" id="ARBA00004651"/>
    </source>
</evidence>
<dbReference type="NCBIfam" id="TIGR00229">
    <property type="entry name" value="sensory_box"/>
    <property type="match status" value="1"/>
</dbReference>
<dbReference type="Pfam" id="PF00512">
    <property type="entry name" value="HisKA"/>
    <property type="match status" value="1"/>
</dbReference>
<dbReference type="InterPro" id="IPR035965">
    <property type="entry name" value="PAS-like_dom_sf"/>
</dbReference>
<dbReference type="Pfam" id="PF02518">
    <property type="entry name" value="HATPase_c"/>
    <property type="match status" value="1"/>
</dbReference>
<dbReference type="EMBL" id="JRXF01000062">
    <property type="protein sequence ID" value="KOC87663.1"/>
    <property type="molecule type" value="Genomic_DNA"/>
</dbReference>
<evidence type="ECO:0000313" key="19">
    <source>
        <dbReference type="Proteomes" id="UP000036851"/>
    </source>
</evidence>
<comment type="catalytic activity">
    <reaction evidence="1">
        <text>ATP + protein L-histidine = ADP + protein N-phospho-L-histidine.</text>
        <dbReference type="EC" id="2.7.13.3"/>
    </reaction>
</comment>
<dbReference type="Gene3D" id="1.10.287.130">
    <property type="match status" value="1"/>
</dbReference>
<dbReference type="SMART" id="SM00388">
    <property type="entry name" value="HisKA"/>
    <property type="match status" value="1"/>
</dbReference>
<dbReference type="InterPro" id="IPR003661">
    <property type="entry name" value="HisK_dim/P_dom"/>
</dbReference>
<organism evidence="18 19">
    <name type="scientific">Winslowiella iniecta</name>
    <dbReference type="NCBI Taxonomy" id="1560201"/>
    <lineage>
        <taxon>Bacteria</taxon>
        <taxon>Pseudomonadati</taxon>
        <taxon>Pseudomonadota</taxon>
        <taxon>Gammaproteobacteria</taxon>
        <taxon>Enterobacterales</taxon>
        <taxon>Erwiniaceae</taxon>
        <taxon>Winslowiella</taxon>
    </lineage>
</organism>
<dbReference type="InterPro" id="IPR036641">
    <property type="entry name" value="HPT_dom_sf"/>
</dbReference>
<dbReference type="PROSITE" id="PS50894">
    <property type="entry name" value="HPT"/>
    <property type="match status" value="1"/>
</dbReference>
<dbReference type="PRINTS" id="PR00344">
    <property type="entry name" value="BCTRLSENSOR"/>
</dbReference>
<dbReference type="InterPro" id="IPR036097">
    <property type="entry name" value="HisK_dim/P_sf"/>
</dbReference>
<evidence type="ECO:0000256" key="13">
    <source>
        <dbReference type="PROSITE-ProRule" id="PRU00169"/>
    </source>
</evidence>
<feature type="domain" description="HPt" evidence="17">
    <location>
        <begin position="509"/>
        <end position="601"/>
    </location>
</feature>
<dbReference type="CDD" id="cd00082">
    <property type="entry name" value="HisKA"/>
    <property type="match status" value="1"/>
</dbReference>
<evidence type="ECO:0000256" key="11">
    <source>
        <dbReference type="ARBA" id="ARBA00023136"/>
    </source>
</evidence>
<evidence type="ECO:0000256" key="10">
    <source>
        <dbReference type="ARBA" id="ARBA00023012"/>
    </source>
</evidence>
<dbReference type="PANTHER" id="PTHR45339">
    <property type="entry name" value="HYBRID SIGNAL TRANSDUCTION HISTIDINE KINASE J"/>
    <property type="match status" value="1"/>
</dbReference>
<dbReference type="SUPFAM" id="SSF47226">
    <property type="entry name" value="Histidine-containing phosphotransfer domain, HPT domain"/>
    <property type="match status" value="1"/>
</dbReference>
<evidence type="ECO:0000259" key="16">
    <source>
        <dbReference type="PROSITE" id="PS50112"/>
    </source>
</evidence>
<dbReference type="Gene3D" id="3.30.450.20">
    <property type="entry name" value="PAS domain"/>
    <property type="match status" value="1"/>
</dbReference>
<dbReference type="InterPro" id="IPR000014">
    <property type="entry name" value="PAS"/>
</dbReference>